<name>A0A6U4EJF0_9STRA</name>
<evidence type="ECO:0000313" key="3">
    <source>
        <dbReference type="EMBL" id="CAD9249503.1"/>
    </source>
</evidence>
<feature type="transmembrane region" description="Helical" evidence="1">
    <location>
        <begin position="160"/>
        <end position="181"/>
    </location>
</feature>
<keyword evidence="1" id="KW-1133">Transmembrane helix</keyword>
<keyword evidence="1" id="KW-0812">Transmembrane</keyword>
<dbReference type="EMBL" id="HBGJ01012505">
    <property type="protein sequence ID" value="CAD9249506.1"/>
    <property type="molecule type" value="Transcribed_RNA"/>
</dbReference>
<dbReference type="EMBL" id="HBGJ01012502">
    <property type="protein sequence ID" value="CAD9249503.1"/>
    <property type="molecule type" value="Transcribed_RNA"/>
</dbReference>
<feature type="transmembrane region" description="Helical" evidence="1">
    <location>
        <begin position="66"/>
        <end position="85"/>
    </location>
</feature>
<gene>
    <name evidence="3" type="ORF">PPAR1163_LOCUS7863</name>
    <name evidence="4" type="ORF">PPAR1163_LOCUS7864</name>
    <name evidence="5" type="ORF">PPAR1163_LOCUS7866</name>
</gene>
<evidence type="ECO:0000256" key="1">
    <source>
        <dbReference type="SAM" id="Phobius"/>
    </source>
</evidence>
<dbReference type="EMBL" id="HBGJ01012503">
    <property type="protein sequence ID" value="CAD9249504.1"/>
    <property type="molecule type" value="Transcribed_RNA"/>
</dbReference>
<feature type="transmembrane region" description="Helical" evidence="1">
    <location>
        <begin position="39"/>
        <end position="60"/>
    </location>
</feature>
<keyword evidence="1" id="KW-0472">Membrane</keyword>
<dbReference type="InterPro" id="IPR003034">
    <property type="entry name" value="SAP_dom"/>
</dbReference>
<dbReference type="Pfam" id="PF02037">
    <property type="entry name" value="SAP"/>
    <property type="match status" value="1"/>
</dbReference>
<protein>
    <recommendedName>
        <fullName evidence="2">SAP domain-containing protein</fullName>
    </recommendedName>
</protein>
<evidence type="ECO:0000259" key="2">
    <source>
        <dbReference type="Pfam" id="PF02037"/>
    </source>
</evidence>
<feature type="domain" description="SAP" evidence="2">
    <location>
        <begin position="244"/>
        <end position="277"/>
    </location>
</feature>
<dbReference type="AlphaFoldDB" id="A0A6U4EJF0"/>
<proteinExistence type="predicted"/>
<organism evidence="3">
    <name type="scientific">Phaeomonas parva</name>
    <dbReference type="NCBI Taxonomy" id="124430"/>
    <lineage>
        <taxon>Eukaryota</taxon>
        <taxon>Sar</taxon>
        <taxon>Stramenopiles</taxon>
        <taxon>Ochrophyta</taxon>
        <taxon>Pinguiophyceae</taxon>
        <taxon>Pinguiochrysidales</taxon>
        <taxon>Pinguiochrysidaceae</taxon>
        <taxon>Phaeomonas</taxon>
    </lineage>
</organism>
<feature type="transmembrane region" description="Helical" evidence="1">
    <location>
        <begin position="97"/>
        <end position="119"/>
    </location>
</feature>
<sequence length="283" mass="30044">MALAVAIAHYVSVALFFLPLFGVGDLVDKEVPSARFLQRDLVAFFAGDALFKVLGAAVPAVGDHHLGFLIGAALYTWANALFSGKARGSEFTFAEKLFLYLLPVKILLLIYPGTVLAIVEMKLAYIFGVKDACASLDVAKCLKATIALLPLPGVPADGSGVLKVALVGVLISMVGGIVVMAGGHKGTMEFPTSLSATFSTVKVDAGAKSVTVSADIDVADDEEEEEEDEDVVKPSEEAELEAMEMLSYAELRDWAKSVGIRANQKKAELIAAILAHEREQEAE</sequence>
<accession>A0A6U4EJF0</accession>
<reference evidence="3" key="1">
    <citation type="submission" date="2021-01" db="EMBL/GenBank/DDBJ databases">
        <authorList>
            <person name="Corre E."/>
            <person name="Pelletier E."/>
            <person name="Niang G."/>
            <person name="Scheremetjew M."/>
            <person name="Finn R."/>
            <person name="Kale V."/>
            <person name="Holt S."/>
            <person name="Cochrane G."/>
            <person name="Meng A."/>
            <person name="Brown T."/>
            <person name="Cohen L."/>
        </authorList>
    </citation>
    <scope>NUCLEOTIDE SEQUENCE</scope>
    <source>
        <strain evidence="3">CCMP2877</strain>
    </source>
</reference>
<evidence type="ECO:0000313" key="5">
    <source>
        <dbReference type="EMBL" id="CAD9249506.1"/>
    </source>
</evidence>
<feature type="transmembrane region" description="Helical" evidence="1">
    <location>
        <begin position="6"/>
        <end position="27"/>
    </location>
</feature>
<evidence type="ECO:0000313" key="4">
    <source>
        <dbReference type="EMBL" id="CAD9249504.1"/>
    </source>
</evidence>